<evidence type="ECO:0000256" key="1">
    <source>
        <dbReference type="ARBA" id="ARBA00008791"/>
    </source>
</evidence>
<dbReference type="RefSeq" id="WP_344283315.1">
    <property type="nucleotide sequence ID" value="NZ_BAAAKV010000073.1"/>
</dbReference>
<proteinExistence type="inferred from homology"/>
<keyword evidence="4" id="KW-1185">Reference proteome</keyword>
<dbReference type="PANTHER" id="PTHR46553:SF3">
    <property type="entry name" value="ADENINE NUCLEOTIDE ALPHA HYDROLASES-LIKE SUPERFAMILY PROTEIN"/>
    <property type="match status" value="1"/>
</dbReference>
<accession>A0ABP4FTF2</accession>
<dbReference type="Pfam" id="PF00582">
    <property type="entry name" value="Usp"/>
    <property type="match status" value="1"/>
</dbReference>
<organism evidence="3 4">
    <name type="scientific">Streptomyces hebeiensis</name>
    <dbReference type="NCBI Taxonomy" id="229486"/>
    <lineage>
        <taxon>Bacteria</taxon>
        <taxon>Bacillati</taxon>
        <taxon>Actinomycetota</taxon>
        <taxon>Actinomycetes</taxon>
        <taxon>Kitasatosporales</taxon>
        <taxon>Streptomycetaceae</taxon>
        <taxon>Streptomyces</taxon>
    </lineage>
</organism>
<dbReference type="InterPro" id="IPR006015">
    <property type="entry name" value="Universal_stress_UspA"/>
</dbReference>
<dbReference type="Proteomes" id="UP001501371">
    <property type="component" value="Unassembled WGS sequence"/>
</dbReference>
<dbReference type="InterPro" id="IPR006016">
    <property type="entry name" value="UspA"/>
</dbReference>
<protein>
    <submittedName>
        <fullName evidence="3">Universal stress protein</fullName>
    </submittedName>
</protein>
<sequence length="152" mass="15651">MSGTIVIGVDGSEPSLKALFWAVRQAELTGDRLTAVIGWEYPATGWAGMMPAMPADFDPEAMARQILDEAVEKNLPPKVAAGVERRVVAAPAAQALLESVADVSASLLVVGDRGYSGFKAALLGSVSLHVTQHATCPVVVVRGEVAGGGDPA</sequence>
<name>A0ABP4FTF2_9ACTN</name>
<dbReference type="InterPro" id="IPR014729">
    <property type="entry name" value="Rossmann-like_a/b/a_fold"/>
</dbReference>
<evidence type="ECO:0000259" key="2">
    <source>
        <dbReference type="Pfam" id="PF00582"/>
    </source>
</evidence>
<dbReference type="CDD" id="cd23659">
    <property type="entry name" value="USP_At3g01520-like"/>
    <property type="match status" value="1"/>
</dbReference>
<gene>
    <name evidence="3" type="ORF">GCM10009654_59360</name>
</gene>
<comment type="caution">
    <text evidence="3">The sequence shown here is derived from an EMBL/GenBank/DDBJ whole genome shotgun (WGS) entry which is preliminary data.</text>
</comment>
<dbReference type="SUPFAM" id="SSF52402">
    <property type="entry name" value="Adenine nucleotide alpha hydrolases-like"/>
    <property type="match status" value="1"/>
</dbReference>
<dbReference type="EMBL" id="BAAAKV010000073">
    <property type="protein sequence ID" value="GAA1194367.1"/>
    <property type="molecule type" value="Genomic_DNA"/>
</dbReference>
<evidence type="ECO:0000313" key="3">
    <source>
        <dbReference type="EMBL" id="GAA1194367.1"/>
    </source>
</evidence>
<evidence type="ECO:0000313" key="4">
    <source>
        <dbReference type="Proteomes" id="UP001501371"/>
    </source>
</evidence>
<reference evidence="4" key="1">
    <citation type="journal article" date="2019" name="Int. J. Syst. Evol. Microbiol.">
        <title>The Global Catalogue of Microorganisms (GCM) 10K type strain sequencing project: providing services to taxonomists for standard genome sequencing and annotation.</title>
        <authorList>
            <consortium name="The Broad Institute Genomics Platform"/>
            <consortium name="The Broad Institute Genome Sequencing Center for Infectious Disease"/>
            <person name="Wu L."/>
            <person name="Ma J."/>
        </authorList>
    </citation>
    <scope>NUCLEOTIDE SEQUENCE [LARGE SCALE GENOMIC DNA]</scope>
    <source>
        <strain evidence="4">JCM 12696</strain>
    </source>
</reference>
<dbReference type="Gene3D" id="3.40.50.620">
    <property type="entry name" value="HUPs"/>
    <property type="match status" value="1"/>
</dbReference>
<feature type="domain" description="UspA" evidence="2">
    <location>
        <begin position="1"/>
        <end position="142"/>
    </location>
</feature>
<dbReference type="PANTHER" id="PTHR46553">
    <property type="entry name" value="ADENINE NUCLEOTIDE ALPHA HYDROLASES-LIKE SUPERFAMILY PROTEIN"/>
    <property type="match status" value="1"/>
</dbReference>
<comment type="similarity">
    <text evidence="1">Belongs to the universal stress protein A family.</text>
</comment>
<dbReference type="PRINTS" id="PR01438">
    <property type="entry name" value="UNVRSLSTRESS"/>
</dbReference>